<sequence length="312" mass="33117">MTTALFHHPDCALHETPAGHPERVERIEAVMTVLDTAAFAALERRAAPLAARAALRLAHPESHIEAIEKASPESGWVSLDGDTHMMPATLTAALRGAGACVAAVDAVLDGAVQNAFCAIRPPGHHAERETPMGFCLFSNAAIAVKHALEVRGLSRVALLDFDVHHGNGSQDVLWSEERALFISSHQSPLYPGTGAAHETGAANNIVNLPLPGGAGSAPFRAIWEREGFPMLERFKPELVVISAGFDAHKDDPLAQMNLSAEDFAWITHAICDIADTHAGGRVVSTLEGGYDLEGLAQSCAAHVTAFMERGAR</sequence>
<dbReference type="InterPro" id="IPR023801">
    <property type="entry name" value="His_deacetylse_dom"/>
</dbReference>
<organism evidence="3 4">
    <name type="scientific">Harenicola maris</name>
    <dbReference type="NCBI Taxonomy" id="2841044"/>
    <lineage>
        <taxon>Bacteria</taxon>
        <taxon>Pseudomonadati</taxon>
        <taxon>Pseudomonadota</taxon>
        <taxon>Alphaproteobacteria</taxon>
        <taxon>Rhodobacterales</taxon>
        <taxon>Paracoccaceae</taxon>
        <taxon>Harenicola</taxon>
    </lineage>
</organism>
<reference evidence="3 4" key="1">
    <citation type="journal article" date="2021" name="Arch. Microbiol.">
        <title>Harenicola maris gen. nov., sp. nov. isolated from the Sea of Japan shallow sediments.</title>
        <authorList>
            <person name="Romanenko L.A."/>
            <person name="Kurilenko V.V."/>
            <person name="Chernysheva N.Y."/>
            <person name="Tekutyeva L.A."/>
            <person name="Velansky P.V."/>
            <person name="Svetashev V.I."/>
            <person name="Isaeva M.P."/>
        </authorList>
    </citation>
    <scope>NUCLEOTIDE SEQUENCE [LARGE SCALE GENOMIC DNA]</scope>
    <source>
        <strain evidence="3 4">KMM 3653</strain>
    </source>
</reference>
<dbReference type="PANTHER" id="PTHR10625:SF10">
    <property type="entry name" value="HISTONE DEACETYLASE HDAC1"/>
    <property type="match status" value="1"/>
</dbReference>
<dbReference type="InterPro" id="IPR023696">
    <property type="entry name" value="Ureohydrolase_dom_sf"/>
</dbReference>
<evidence type="ECO:0000259" key="2">
    <source>
        <dbReference type="Pfam" id="PF00850"/>
    </source>
</evidence>
<dbReference type="RefSeq" id="WP_327793839.1">
    <property type="nucleotide sequence ID" value="NZ_JADQAZ010000002.1"/>
</dbReference>
<name>A0AAP2G7U2_9RHOB</name>
<feature type="domain" description="Histone deacetylase" evidence="2">
    <location>
        <begin position="20"/>
        <end position="305"/>
    </location>
</feature>
<dbReference type="PRINTS" id="PR01270">
    <property type="entry name" value="HDASUPER"/>
</dbReference>
<dbReference type="GO" id="GO:0004407">
    <property type="term" value="F:histone deacetylase activity"/>
    <property type="evidence" value="ECO:0007669"/>
    <property type="project" value="TreeGrafter"/>
</dbReference>
<evidence type="ECO:0000313" key="3">
    <source>
        <dbReference type="EMBL" id="MBT0957611.1"/>
    </source>
</evidence>
<dbReference type="AlphaFoldDB" id="A0AAP2G7U2"/>
<protein>
    <submittedName>
        <fullName evidence="3">Histone deacetylase family protein</fullName>
    </submittedName>
</protein>
<keyword evidence="4" id="KW-1185">Reference proteome</keyword>
<dbReference type="PANTHER" id="PTHR10625">
    <property type="entry name" value="HISTONE DEACETYLASE HDAC1-RELATED"/>
    <property type="match status" value="1"/>
</dbReference>
<comment type="caution">
    <text evidence="3">The sequence shown here is derived from an EMBL/GenBank/DDBJ whole genome shotgun (WGS) entry which is preliminary data.</text>
</comment>
<dbReference type="Pfam" id="PF00850">
    <property type="entry name" value="Hist_deacetyl"/>
    <property type="match status" value="1"/>
</dbReference>
<gene>
    <name evidence="3" type="ORF">IV417_09445</name>
</gene>
<dbReference type="InterPro" id="IPR037138">
    <property type="entry name" value="His_deacetylse_dom_sf"/>
</dbReference>
<dbReference type="InterPro" id="IPR000286">
    <property type="entry name" value="HDACs"/>
</dbReference>
<accession>A0AAP2G7U2</accession>
<proteinExistence type="inferred from homology"/>
<dbReference type="SUPFAM" id="SSF52768">
    <property type="entry name" value="Arginase/deacetylase"/>
    <property type="match status" value="1"/>
</dbReference>
<dbReference type="Proteomes" id="UP001315686">
    <property type="component" value="Unassembled WGS sequence"/>
</dbReference>
<dbReference type="GO" id="GO:0040029">
    <property type="term" value="P:epigenetic regulation of gene expression"/>
    <property type="evidence" value="ECO:0007669"/>
    <property type="project" value="TreeGrafter"/>
</dbReference>
<dbReference type="Gene3D" id="3.40.800.20">
    <property type="entry name" value="Histone deacetylase domain"/>
    <property type="match status" value="1"/>
</dbReference>
<evidence type="ECO:0000313" key="4">
    <source>
        <dbReference type="Proteomes" id="UP001315686"/>
    </source>
</evidence>
<comment type="similarity">
    <text evidence="1">Belongs to the histone deacetylase family.</text>
</comment>
<dbReference type="CDD" id="cd11599">
    <property type="entry name" value="HDAC_classII_2"/>
    <property type="match status" value="1"/>
</dbReference>
<dbReference type="EMBL" id="JADQAZ010000002">
    <property type="protein sequence ID" value="MBT0957611.1"/>
    <property type="molecule type" value="Genomic_DNA"/>
</dbReference>
<evidence type="ECO:0000256" key="1">
    <source>
        <dbReference type="ARBA" id="ARBA00005947"/>
    </source>
</evidence>